<gene>
    <name evidence="1" type="ORF">CAEBREN_12427</name>
</gene>
<sequence>MPFCLIITNFILTFHSIISRNKLKRKFYHFGSSPDLKDEFNCRYKKIDEIIGLEFEGMSSLDFKTVGMDNHLLLPINLFSQEDRFQKLNGKFDVINSNGISDYVVIGDDVRDQNTESMPTSELLRKYKGDYAAREMIGSCSLNRMKVPKMMVDVTKKLSPLLGRGSWRESWHIGRNGPATRIRGIQRRDR</sequence>
<dbReference type="Proteomes" id="UP000008068">
    <property type="component" value="Unassembled WGS sequence"/>
</dbReference>
<reference evidence="2" key="1">
    <citation type="submission" date="2011-07" db="EMBL/GenBank/DDBJ databases">
        <authorList>
            <consortium name="Caenorhabditis brenneri Sequencing and Analysis Consortium"/>
            <person name="Wilson R.K."/>
        </authorList>
    </citation>
    <scope>NUCLEOTIDE SEQUENCE [LARGE SCALE GENOMIC DNA]</scope>
    <source>
        <strain evidence="2">PB2801</strain>
    </source>
</reference>
<proteinExistence type="predicted"/>
<accession>G0P144</accession>
<keyword evidence="2" id="KW-1185">Reference proteome</keyword>
<dbReference type="EMBL" id="GL380008">
    <property type="protein sequence ID" value="EGT42213.1"/>
    <property type="molecule type" value="Genomic_DNA"/>
</dbReference>
<dbReference type="HOGENOM" id="CLU_1429171_0_0_1"/>
<evidence type="ECO:0000313" key="1">
    <source>
        <dbReference type="EMBL" id="EGT42213.1"/>
    </source>
</evidence>
<organism evidence="2">
    <name type="scientific">Caenorhabditis brenneri</name>
    <name type="common">Nematode worm</name>
    <dbReference type="NCBI Taxonomy" id="135651"/>
    <lineage>
        <taxon>Eukaryota</taxon>
        <taxon>Metazoa</taxon>
        <taxon>Ecdysozoa</taxon>
        <taxon>Nematoda</taxon>
        <taxon>Chromadorea</taxon>
        <taxon>Rhabditida</taxon>
        <taxon>Rhabditina</taxon>
        <taxon>Rhabditomorpha</taxon>
        <taxon>Rhabditoidea</taxon>
        <taxon>Rhabditidae</taxon>
        <taxon>Peloderinae</taxon>
        <taxon>Caenorhabditis</taxon>
    </lineage>
</organism>
<dbReference type="InParanoid" id="G0P144"/>
<evidence type="ECO:0000313" key="2">
    <source>
        <dbReference type="Proteomes" id="UP000008068"/>
    </source>
</evidence>
<dbReference type="AlphaFoldDB" id="G0P144"/>
<protein>
    <submittedName>
        <fullName evidence="1">Uncharacterized protein</fullName>
    </submittedName>
</protein>
<name>G0P144_CAEBE</name>